<proteinExistence type="predicted"/>
<reference evidence="1" key="1">
    <citation type="journal article" date="2015" name="Nature">
        <title>Complex archaea that bridge the gap between prokaryotes and eukaryotes.</title>
        <authorList>
            <person name="Spang A."/>
            <person name="Saw J.H."/>
            <person name="Jorgensen S.L."/>
            <person name="Zaremba-Niedzwiedzka K."/>
            <person name="Martijn J."/>
            <person name="Lind A.E."/>
            <person name="van Eijk R."/>
            <person name="Schleper C."/>
            <person name="Guy L."/>
            <person name="Ettema T.J."/>
        </authorList>
    </citation>
    <scope>NUCLEOTIDE SEQUENCE</scope>
</reference>
<protein>
    <submittedName>
        <fullName evidence="1">Uncharacterized protein</fullName>
    </submittedName>
</protein>
<gene>
    <name evidence="1" type="ORF">LCGC14_1537860</name>
</gene>
<evidence type="ECO:0000313" key="1">
    <source>
        <dbReference type="EMBL" id="KKM60822.1"/>
    </source>
</evidence>
<dbReference type="AlphaFoldDB" id="A0A0F9LUS5"/>
<dbReference type="EMBL" id="LAZR01011601">
    <property type="protein sequence ID" value="KKM60822.1"/>
    <property type="molecule type" value="Genomic_DNA"/>
</dbReference>
<feature type="non-terminal residue" evidence="1">
    <location>
        <position position="39"/>
    </location>
</feature>
<name>A0A0F9LUS5_9ZZZZ</name>
<comment type="caution">
    <text evidence="1">The sequence shown here is derived from an EMBL/GenBank/DDBJ whole genome shotgun (WGS) entry which is preliminary data.</text>
</comment>
<sequence>MGEIADLMIDGMMCATCGVFFVAEHGHPVLCQHCYDEHK</sequence>
<organism evidence="1">
    <name type="scientific">marine sediment metagenome</name>
    <dbReference type="NCBI Taxonomy" id="412755"/>
    <lineage>
        <taxon>unclassified sequences</taxon>
        <taxon>metagenomes</taxon>
        <taxon>ecological metagenomes</taxon>
    </lineage>
</organism>
<accession>A0A0F9LUS5</accession>